<dbReference type="Gene3D" id="3.80.30.30">
    <property type="match status" value="1"/>
</dbReference>
<keyword evidence="1" id="KW-0479">Metal-binding</keyword>
<protein>
    <submittedName>
        <fullName evidence="6">Radical SAM protein</fullName>
    </submittedName>
</protein>
<keyword evidence="2" id="KW-0408">Iron</keyword>
<keyword evidence="3" id="KW-0411">Iron-sulfur</keyword>
<dbReference type="SFLD" id="SFLDG01084">
    <property type="entry name" value="Uncharacterised_Radical_SAM_Su"/>
    <property type="match status" value="1"/>
</dbReference>
<dbReference type="EMBL" id="BMFY01000006">
    <property type="protein sequence ID" value="GGA14133.1"/>
    <property type="molecule type" value="Genomic_DNA"/>
</dbReference>
<dbReference type="InterPro" id="IPR058240">
    <property type="entry name" value="rSAM_sf"/>
</dbReference>
<name>A0A8J2TXY5_9MICO</name>
<dbReference type="PROSITE" id="PS51918">
    <property type="entry name" value="RADICAL_SAM"/>
    <property type="match status" value="1"/>
</dbReference>
<dbReference type="SFLD" id="SFLDS00029">
    <property type="entry name" value="Radical_SAM"/>
    <property type="match status" value="1"/>
</dbReference>
<evidence type="ECO:0000313" key="7">
    <source>
        <dbReference type="Proteomes" id="UP000616114"/>
    </source>
</evidence>
<reference evidence="6" key="2">
    <citation type="submission" date="2020-09" db="EMBL/GenBank/DDBJ databases">
        <authorList>
            <person name="Sun Q."/>
            <person name="Zhou Y."/>
        </authorList>
    </citation>
    <scope>NUCLEOTIDE SEQUENCE</scope>
    <source>
        <strain evidence="6">CGMCC 1.12785</strain>
    </source>
</reference>
<dbReference type="Proteomes" id="UP000616114">
    <property type="component" value="Unassembled WGS sequence"/>
</dbReference>
<evidence type="ECO:0000256" key="1">
    <source>
        <dbReference type="ARBA" id="ARBA00022723"/>
    </source>
</evidence>
<dbReference type="InterPro" id="IPR040086">
    <property type="entry name" value="MJ0683-like"/>
</dbReference>
<dbReference type="AlphaFoldDB" id="A0A8J2TXY5"/>
<dbReference type="SUPFAM" id="SSF102114">
    <property type="entry name" value="Radical SAM enzymes"/>
    <property type="match status" value="1"/>
</dbReference>
<evidence type="ECO:0000259" key="5">
    <source>
        <dbReference type="PROSITE" id="PS51918"/>
    </source>
</evidence>
<accession>A0A8J2TXY5</accession>
<dbReference type="InterPro" id="IPR007197">
    <property type="entry name" value="rSAM"/>
</dbReference>
<dbReference type="GO" id="GO:0051536">
    <property type="term" value="F:iron-sulfur cluster binding"/>
    <property type="evidence" value="ECO:0007669"/>
    <property type="project" value="UniProtKB-KW"/>
</dbReference>
<evidence type="ECO:0000256" key="3">
    <source>
        <dbReference type="ARBA" id="ARBA00023014"/>
    </source>
</evidence>
<evidence type="ECO:0000313" key="6">
    <source>
        <dbReference type="EMBL" id="GGA14133.1"/>
    </source>
</evidence>
<keyword evidence="7" id="KW-1185">Reference proteome</keyword>
<dbReference type="Pfam" id="PF04055">
    <property type="entry name" value="Radical_SAM"/>
    <property type="match status" value="1"/>
</dbReference>
<reference evidence="6" key="1">
    <citation type="journal article" date="2014" name="Int. J. Syst. Evol. Microbiol.">
        <title>Complete genome sequence of Corynebacterium casei LMG S-19264T (=DSM 44701T), isolated from a smear-ripened cheese.</title>
        <authorList>
            <consortium name="US DOE Joint Genome Institute (JGI-PGF)"/>
            <person name="Walter F."/>
            <person name="Albersmeier A."/>
            <person name="Kalinowski J."/>
            <person name="Ruckert C."/>
        </authorList>
    </citation>
    <scope>NUCLEOTIDE SEQUENCE</scope>
    <source>
        <strain evidence="6">CGMCC 1.12785</strain>
    </source>
</reference>
<dbReference type="GO" id="GO:0003824">
    <property type="term" value="F:catalytic activity"/>
    <property type="evidence" value="ECO:0007669"/>
    <property type="project" value="InterPro"/>
</dbReference>
<dbReference type="RefSeq" id="WP_188550438.1">
    <property type="nucleotide sequence ID" value="NZ_BMFY01000006.1"/>
</dbReference>
<dbReference type="PANTHER" id="PTHR43432:SF3">
    <property type="entry name" value="SLR0285 PROTEIN"/>
    <property type="match status" value="1"/>
</dbReference>
<dbReference type="NCBIfam" id="NF038135">
    <property type="entry name" value="rSAM_Rv2578c"/>
    <property type="match status" value="1"/>
</dbReference>
<feature type="region of interest" description="Disordered" evidence="4">
    <location>
        <begin position="312"/>
        <end position="342"/>
    </location>
</feature>
<sequence length="342" mass="38052">MRWQQQKIDDDAALVPIKGLIRSVRPPEFEGVTFHEVLCKSALNKVPGQSSMPFAWTVNPTRGCLHRCVYCFARKTHEYLDLNAGRDFDTQIVVKTNIAEVLRAELARPSWRHEHVALGTNSDPYMRAEGRYQLMPGIIGALADSGTPFSILTKGPLLKRDLPLLAEAPVPVEVGVSLAFADDDLQQSVEPGTPRPAARLALIRSIAEAGLDCTVLAMPVLPWLTDSVEHLDELFAGIKAAGARWVSAGALHLRPGAREWFLAWLRREHPALLPRYLELYGRGAYAPKDYREWLGARVDHLRRRHGFVRPTGVAAQEDRWQRSPAQQAPMPATPSATQPALF</sequence>
<evidence type="ECO:0000256" key="2">
    <source>
        <dbReference type="ARBA" id="ARBA00023004"/>
    </source>
</evidence>
<feature type="domain" description="Radical SAM core" evidence="5">
    <location>
        <begin position="50"/>
        <end position="297"/>
    </location>
</feature>
<dbReference type="GO" id="GO:0046872">
    <property type="term" value="F:metal ion binding"/>
    <property type="evidence" value="ECO:0007669"/>
    <property type="project" value="UniProtKB-KW"/>
</dbReference>
<dbReference type="CDD" id="cd01335">
    <property type="entry name" value="Radical_SAM"/>
    <property type="match status" value="1"/>
</dbReference>
<proteinExistence type="predicted"/>
<evidence type="ECO:0000256" key="4">
    <source>
        <dbReference type="SAM" id="MobiDB-lite"/>
    </source>
</evidence>
<gene>
    <name evidence="6" type="ORF">GCM10011333_16280</name>
</gene>
<dbReference type="PANTHER" id="PTHR43432">
    <property type="entry name" value="SLR0285 PROTEIN"/>
    <property type="match status" value="1"/>
</dbReference>
<dbReference type="InterPro" id="IPR006638">
    <property type="entry name" value="Elp3/MiaA/NifB-like_rSAM"/>
</dbReference>
<dbReference type="SMART" id="SM00729">
    <property type="entry name" value="Elp3"/>
    <property type="match status" value="1"/>
</dbReference>
<organism evidence="6 7">
    <name type="scientific">Sediminivirga luteola</name>
    <dbReference type="NCBI Taxonomy" id="1774748"/>
    <lineage>
        <taxon>Bacteria</taxon>
        <taxon>Bacillati</taxon>
        <taxon>Actinomycetota</taxon>
        <taxon>Actinomycetes</taxon>
        <taxon>Micrococcales</taxon>
        <taxon>Brevibacteriaceae</taxon>
        <taxon>Sediminivirga</taxon>
    </lineage>
</organism>
<comment type="caution">
    <text evidence="6">The sequence shown here is derived from an EMBL/GenBank/DDBJ whole genome shotgun (WGS) entry which is preliminary data.</text>
</comment>